<keyword evidence="2" id="KW-0812">Transmembrane</keyword>
<dbReference type="EMBL" id="JBEPLO010000011">
    <property type="protein sequence ID" value="MET3558070.1"/>
    <property type="molecule type" value="Genomic_DNA"/>
</dbReference>
<keyword evidence="2" id="KW-0472">Membrane</keyword>
<evidence type="ECO:0000313" key="3">
    <source>
        <dbReference type="EMBL" id="MET3558070.1"/>
    </source>
</evidence>
<evidence type="ECO:0000256" key="1">
    <source>
        <dbReference type="SAM" id="MobiDB-lite"/>
    </source>
</evidence>
<dbReference type="Gene3D" id="1.10.260.40">
    <property type="entry name" value="lambda repressor-like DNA-binding domains"/>
    <property type="match status" value="1"/>
</dbReference>
<dbReference type="RefSeq" id="WP_354365076.1">
    <property type="nucleotide sequence ID" value="NZ_JBEPLO010000011.1"/>
</dbReference>
<proteinExistence type="predicted"/>
<dbReference type="Pfam" id="PF13413">
    <property type="entry name" value="HTH_25"/>
    <property type="match status" value="1"/>
</dbReference>
<evidence type="ECO:0000313" key="4">
    <source>
        <dbReference type="Proteomes" id="UP001549122"/>
    </source>
</evidence>
<dbReference type="SUPFAM" id="SSF47413">
    <property type="entry name" value="lambda repressor-like DNA-binding domains"/>
    <property type="match status" value="1"/>
</dbReference>
<dbReference type="InterPro" id="IPR001387">
    <property type="entry name" value="Cro/C1-type_HTH"/>
</dbReference>
<keyword evidence="4" id="KW-1185">Reference proteome</keyword>
<dbReference type="PANTHER" id="PTHR34475:SF1">
    <property type="entry name" value="CYTOSKELETON PROTEIN RODZ"/>
    <property type="match status" value="1"/>
</dbReference>
<feature type="transmembrane region" description="Helical" evidence="2">
    <location>
        <begin position="107"/>
        <end position="132"/>
    </location>
</feature>
<keyword evidence="2" id="KW-1133">Transmembrane helix</keyword>
<feature type="region of interest" description="Disordered" evidence="1">
    <location>
        <begin position="152"/>
        <end position="177"/>
    </location>
</feature>
<accession>A0ABV2FHM3</accession>
<dbReference type="CDD" id="cd00093">
    <property type="entry name" value="HTH_XRE"/>
    <property type="match status" value="1"/>
</dbReference>
<comment type="caution">
    <text evidence="3">The sequence shown here is derived from an EMBL/GenBank/DDBJ whole genome shotgun (WGS) entry which is preliminary data.</text>
</comment>
<gene>
    <name evidence="3" type="ORF">ABID29_001185</name>
</gene>
<dbReference type="InterPro" id="IPR050400">
    <property type="entry name" value="Bact_Cytoskel_RodZ"/>
</dbReference>
<protein>
    <submittedName>
        <fullName evidence="3">Cytoskeletal protein RodZ</fullName>
    </submittedName>
</protein>
<evidence type="ECO:0000256" key="2">
    <source>
        <dbReference type="SAM" id="Phobius"/>
    </source>
</evidence>
<name>A0ABV2FHM3_9STRE</name>
<feature type="compositionally biased region" description="Low complexity" evidence="1">
    <location>
        <begin position="152"/>
        <end position="168"/>
    </location>
</feature>
<dbReference type="InterPro" id="IPR010982">
    <property type="entry name" value="Lambda_DNA-bd_dom_sf"/>
</dbReference>
<dbReference type="Proteomes" id="UP001549122">
    <property type="component" value="Unassembled WGS sequence"/>
</dbReference>
<sequence>MAQQTIGQVLRAAREDLNLTVSDVYSSLKIHRRYIRALERDHFEVIPGQHQARNLLARYAEFLELDLPTILEAYDSHEPLMVYQLPTNDPRYARFSRKKRPRRSQSYLPFFYLLLSALLILGFVGMTIWQYYQNQPAQPKVANSGYQVSYQKSSSETSESTEQTVPSTDQSSSPENLPLDILLTADQTLEIRQAPDKVDITLSVDQTESWVSLSDTDLAGGKLLTPEDSSINLSVDRQVTPQLTLSIGALEGLSLKINQQVVDLSSLPKQPTNLTLIFK</sequence>
<organism evidence="3 4">
    <name type="scientific">Streptococcus rupicaprae</name>
    <dbReference type="NCBI Taxonomy" id="759619"/>
    <lineage>
        <taxon>Bacteria</taxon>
        <taxon>Bacillati</taxon>
        <taxon>Bacillota</taxon>
        <taxon>Bacilli</taxon>
        <taxon>Lactobacillales</taxon>
        <taxon>Streptococcaceae</taxon>
        <taxon>Streptococcus</taxon>
    </lineage>
</organism>
<dbReference type="PANTHER" id="PTHR34475">
    <property type="match status" value="1"/>
</dbReference>
<reference evidence="3 4" key="1">
    <citation type="submission" date="2024-06" db="EMBL/GenBank/DDBJ databases">
        <title>Genomic Encyclopedia of Type Strains, Phase IV (KMG-IV): sequencing the most valuable type-strain genomes for metagenomic binning, comparative biology and taxonomic classification.</title>
        <authorList>
            <person name="Goeker M."/>
        </authorList>
    </citation>
    <scope>NUCLEOTIDE SEQUENCE [LARGE SCALE GENOMIC DNA]</scope>
    <source>
        <strain evidence="3 4">DSM 28303</strain>
    </source>
</reference>